<feature type="repeat" description="ANK" evidence="3">
    <location>
        <begin position="102"/>
        <end position="134"/>
    </location>
</feature>
<dbReference type="PROSITE" id="PS50297">
    <property type="entry name" value="ANK_REP_REGION"/>
    <property type="match status" value="3"/>
</dbReference>
<reference evidence="5 6" key="1">
    <citation type="submission" date="2016-11" db="EMBL/GenBank/DDBJ databases">
        <title>The macronuclear genome of Stentor coeruleus: a giant cell with tiny introns.</title>
        <authorList>
            <person name="Slabodnick M."/>
            <person name="Ruby J.G."/>
            <person name="Reiff S.B."/>
            <person name="Swart E.C."/>
            <person name="Gosai S."/>
            <person name="Prabakaran S."/>
            <person name="Witkowska E."/>
            <person name="Larue G.E."/>
            <person name="Fisher S."/>
            <person name="Freeman R.M."/>
            <person name="Gunawardena J."/>
            <person name="Chu W."/>
            <person name="Stover N.A."/>
            <person name="Gregory B.D."/>
            <person name="Nowacki M."/>
            <person name="Derisi J."/>
            <person name="Roy S.W."/>
            <person name="Marshall W.F."/>
            <person name="Sood P."/>
        </authorList>
    </citation>
    <scope>NUCLEOTIDE SEQUENCE [LARGE SCALE GENOMIC DNA]</scope>
    <source>
        <strain evidence="5">WM001</strain>
    </source>
</reference>
<dbReference type="EMBL" id="MPUH01000424">
    <property type="protein sequence ID" value="OMJ80412.1"/>
    <property type="molecule type" value="Genomic_DNA"/>
</dbReference>
<dbReference type="SMART" id="SM00454">
    <property type="entry name" value="SAM"/>
    <property type="match status" value="2"/>
</dbReference>
<evidence type="ECO:0000313" key="6">
    <source>
        <dbReference type="Proteomes" id="UP000187209"/>
    </source>
</evidence>
<comment type="caution">
    <text evidence="5">The sequence shown here is derived from an EMBL/GenBank/DDBJ whole genome shotgun (WGS) entry which is preliminary data.</text>
</comment>
<evidence type="ECO:0000256" key="1">
    <source>
        <dbReference type="ARBA" id="ARBA00022737"/>
    </source>
</evidence>
<dbReference type="InterPro" id="IPR013761">
    <property type="entry name" value="SAM/pointed_sf"/>
</dbReference>
<evidence type="ECO:0000256" key="3">
    <source>
        <dbReference type="PROSITE-ProRule" id="PRU00023"/>
    </source>
</evidence>
<keyword evidence="1" id="KW-0677">Repeat</keyword>
<keyword evidence="6" id="KW-1185">Reference proteome</keyword>
<dbReference type="InterPro" id="IPR033635">
    <property type="entry name" value="ANKS1/Caskin"/>
</dbReference>
<dbReference type="SMART" id="SM00248">
    <property type="entry name" value="ANK"/>
    <property type="match status" value="4"/>
</dbReference>
<dbReference type="PANTHER" id="PTHR24174">
    <property type="entry name" value="ANKYRIN REPEAT AND STERILE ALPHA MOTIF DOMAIN-CONTAINING PROTEIN 1"/>
    <property type="match status" value="1"/>
</dbReference>
<sequence>MISEDFQKACKLGDVKLIETAVKTCPNSLNELDPKLGWAPLYRTIVYGNENAAQALLTLGANPNIQNRLGQSPLHQASETNNIKLAKLLLNYKANPNIKQNDGDTPLHLACYKGSTEMALVLLKAGADPNSVNLVFGRTPLHCACQNGEYTLVKSLLDFNALIYYKDKNGLIPGDLTSDAEISKLLDEKGFGKYCKTVINEEDTGSKDSVYEPEAEKAIQSTNRFKLGRYFSFSETQNSCLYNWLISNRLENLYENLQSNGFDDLEMLVESMRSTTPLNEELLKQIGITKLGHRLRLLSKLEEQCALTSRYSIGQDNKFLWCIDTGAKNQIQSNLNDWLSGLHLEYLLKNFLSCGFEDMIQIMCVMNSSFPITDEMLEQDIGITKIGHRHRILSKLNCDKNPGYYRNVVRFDKAEKVTACESCSII</sequence>
<dbReference type="Pfam" id="PF07647">
    <property type="entry name" value="SAM_2"/>
    <property type="match status" value="2"/>
</dbReference>
<dbReference type="Gene3D" id="1.10.150.50">
    <property type="entry name" value="Transcription Factor, Ets-1"/>
    <property type="match status" value="2"/>
</dbReference>
<dbReference type="PANTHER" id="PTHR24174:SF16">
    <property type="entry name" value="CASKIN-2"/>
    <property type="match status" value="1"/>
</dbReference>
<feature type="domain" description="SAM" evidence="4">
    <location>
        <begin position="334"/>
        <end position="402"/>
    </location>
</feature>
<dbReference type="SUPFAM" id="SSF47769">
    <property type="entry name" value="SAM/Pointed domain"/>
    <property type="match status" value="2"/>
</dbReference>
<gene>
    <name evidence="5" type="ORF">SteCoe_19314</name>
</gene>
<proteinExistence type="predicted"/>
<dbReference type="AlphaFoldDB" id="A0A1R2BUB8"/>
<dbReference type="Gene3D" id="1.25.40.20">
    <property type="entry name" value="Ankyrin repeat-containing domain"/>
    <property type="match status" value="2"/>
</dbReference>
<dbReference type="SUPFAM" id="SSF48403">
    <property type="entry name" value="Ankyrin repeat"/>
    <property type="match status" value="1"/>
</dbReference>
<feature type="repeat" description="ANK" evidence="3">
    <location>
        <begin position="69"/>
        <end position="101"/>
    </location>
</feature>
<evidence type="ECO:0000259" key="4">
    <source>
        <dbReference type="PROSITE" id="PS50105"/>
    </source>
</evidence>
<dbReference type="InterPro" id="IPR001660">
    <property type="entry name" value="SAM"/>
</dbReference>
<organism evidence="5 6">
    <name type="scientific">Stentor coeruleus</name>
    <dbReference type="NCBI Taxonomy" id="5963"/>
    <lineage>
        <taxon>Eukaryota</taxon>
        <taxon>Sar</taxon>
        <taxon>Alveolata</taxon>
        <taxon>Ciliophora</taxon>
        <taxon>Postciliodesmatophora</taxon>
        <taxon>Heterotrichea</taxon>
        <taxon>Heterotrichida</taxon>
        <taxon>Stentoridae</taxon>
        <taxon>Stentor</taxon>
    </lineage>
</organism>
<evidence type="ECO:0000313" key="5">
    <source>
        <dbReference type="EMBL" id="OMJ80412.1"/>
    </source>
</evidence>
<dbReference type="PROSITE" id="PS50088">
    <property type="entry name" value="ANK_REPEAT"/>
    <property type="match status" value="4"/>
</dbReference>
<feature type="domain" description="SAM" evidence="4">
    <location>
        <begin position="236"/>
        <end position="302"/>
    </location>
</feature>
<dbReference type="InterPro" id="IPR002110">
    <property type="entry name" value="Ankyrin_rpt"/>
</dbReference>
<accession>A0A1R2BUB8</accession>
<keyword evidence="2 3" id="KW-0040">ANK repeat</keyword>
<name>A0A1R2BUB8_9CILI</name>
<dbReference type="Pfam" id="PF00023">
    <property type="entry name" value="Ank"/>
    <property type="match status" value="1"/>
</dbReference>
<dbReference type="InterPro" id="IPR036770">
    <property type="entry name" value="Ankyrin_rpt-contain_sf"/>
</dbReference>
<feature type="repeat" description="ANK" evidence="3">
    <location>
        <begin position="36"/>
        <end position="68"/>
    </location>
</feature>
<dbReference type="Pfam" id="PF12796">
    <property type="entry name" value="Ank_2"/>
    <property type="match status" value="1"/>
</dbReference>
<evidence type="ECO:0000256" key="2">
    <source>
        <dbReference type="ARBA" id="ARBA00023043"/>
    </source>
</evidence>
<dbReference type="CDD" id="cd09487">
    <property type="entry name" value="SAM_superfamily"/>
    <property type="match status" value="2"/>
</dbReference>
<dbReference type="OrthoDB" id="293356at2759"/>
<dbReference type="Proteomes" id="UP000187209">
    <property type="component" value="Unassembled WGS sequence"/>
</dbReference>
<protein>
    <recommendedName>
        <fullName evidence="4">SAM domain-containing protein</fullName>
    </recommendedName>
</protein>
<dbReference type="PROSITE" id="PS50105">
    <property type="entry name" value="SAM_DOMAIN"/>
    <property type="match status" value="2"/>
</dbReference>
<feature type="repeat" description="ANK" evidence="3">
    <location>
        <begin position="136"/>
        <end position="168"/>
    </location>
</feature>